<dbReference type="Pfam" id="PF17921">
    <property type="entry name" value="Integrase_H2C2"/>
    <property type="match status" value="1"/>
</dbReference>
<evidence type="ECO:0000259" key="1">
    <source>
        <dbReference type="Pfam" id="PF13456"/>
    </source>
</evidence>
<gene>
    <name evidence="3" type="ORF">LIER_29945</name>
</gene>
<dbReference type="AlphaFoldDB" id="A0AAV3RPW6"/>
<reference evidence="3 4" key="1">
    <citation type="submission" date="2024-01" db="EMBL/GenBank/DDBJ databases">
        <title>The complete chloroplast genome sequence of Lithospermum erythrorhizon: insights into the phylogenetic relationship among Boraginaceae species and the maternal lineages of purple gromwells.</title>
        <authorList>
            <person name="Okada T."/>
            <person name="Watanabe K."/>
        </authorList>
    </citation>
    <scope>NUCLEOTIDE SEQUENCE [LARGE SCALE GENOMIC DNA]</scope>
</reference>
<dbReference type="InterPro" id="IPR002156">
    <property type="entry name" value="RNaseH_domain"/>
</dbReference>
<accession>A0AAV3RPW6</accession>
<name>A0AAV3RPW6_LITER</name>
<dbReference type="Pfam" id="PF13456">
    <property type="entry name" value="RVT_3"/>
    <property type="match status" value="1"/>
</dbReference>
<dbReference type="InterPro" id="IPR012337">
    <property type="entry name" value="RNaseH-like_sf"/>
</dbReference>
<evidence type="ECO:0008006" key="5">
    <source>
        <dbReference type="Google" id="ProtNLM"/>
    </source>
</evidence>
<dbReference type="EMBL" id="BAABME010010489">
    <property type="protein sequence ID" value="GAA0179212.1"/>
    <property type="molecule type" value="Genomic_DNA"/>
</dbReference>
<organism evidence="3 4">
    <name type="scientific">Lithospermum erythrorhizon</name>
    <name type="common">Purple gromwell</name>
    <name type="synonym">Lithospermum officinale var. erythrorhizon</name>
    <dbReference type="NCBI Taxonomy" id="34254"/>
    <lineage>
        <taxon>Eukaryota</taxon>
        <taxon>Viridiplantae</taxon>
        <taxon>Streptophyta</taxon>
        <taxon>Embryophyta</taxon>
        <taxon>Tracheophyta</taxon>
        <taxon>Spermatophyta</taxon>
        <taxon>Magnoliopsida</taxon>
        <taxon>eudicotyledons</taxon>
        <taxon>Gunneridae</taxon>
        <taxon>Pentapetalae</taxon>
        <taxon>asterids</taxon>
        <taxon>lamiids</taxon>
        <taxon>Boraginales</taxon>
        <taxon>Boraginaceae</taxon>
        <taxon>Boraginoideae</taxon>
        <taxon>Lithospermeae</taxon>
        <taxon>Lithospermum</taxon>
    </lineage>
</organism>
<sequence length="211" mass="23706">MDLYLYSYIHRVFHHPKGSRAGILIQGPEGLQFEYVLRFLFKTTNNEAEYETMVTGLLLAQSLSITRMVVRGDSKLDIKQIRGDCGVKSGSLKKYHVKETSLTTRKVSQLELLMYCVPGQKNQPNINDVHEGDCGHHFGGRALASKITRAGYYWPTLMADSLEYVKKCDSCQKMTAVPKQPVVEMTPVLCAVPFAMWGIDLVGQFVKPATK</sequence>
<dbReference type="Gene3D" id="3.30.420.10">
    <property type="entry name" value="Ribonuclease H-like superfamily/Ribonuclease H"/>
    <property type="match status" value="1"/>
</dbReference>
<comment type="caution">
    <text evidence="3">The sequence shown here is derived from an EMBL/GenBank/DDBJ whole genome shotgun (WGS) entry which is preliminary data.</text>
</comment>
<evidence type="ECO:0000313" key="3">
    <source>
        <dbReference type="EMBL" id="GAA0179212.1"/>
    </source>
</evidence>
<dbReference type="GO" id="GO:0003676">
    <property type="term" value="F:nucleic acid binding"/>
    <property type="evidence" value="ECO:0007669"/>
    <property type="project" value="InterPro"/>
</dbReference>
<evidence type="ECO:0000313" key="4">
    <source>
        <dbReference type="Proteomes" id="UP001454036"/>
    </source>
</evidence>
<dbReference type="PANTHER" id="PTHR48475:SF1">
    <property type="entry name" value="RNASE H TYPE-1 DOMAIN-CONTAINING PROTEIN"/>
    <property type="match status" value="1"/>
</dbReference>
<dbReference type="SUPFAM" id="SSF53098">
    <property type="entry name" value="Ribonuclease H-like"/>
    <property type="match status" value="1"/>
</dbReference>
<proteinExistence type="predicted"/>
<dbReference type="Proteomes" id="UP001454036">
    <property type="component" value="Unassembled WGS sequence"/>
</dbReference>
<feature type="domain" description="RNase H type-1" evidence="1">
    <location>
        <begin position="18"/>
        <end position="98"/>
    </location>
</feature>
<dbReference type="PANTHER" id="PTHR48475">
    <property type="entry name" value="RIBONUCLEASE H"/>
    <property type="match status" value="1"/>
</dbReference>
<evidence type="ECO:0000259" key="2">
    <source>
        <dbReference type="Pfam" id="PF17921"/>
    </source>
</evidence>
<feature type="domain" description="Integrase zinc-binding" evidence="2">
    <location>
        <begin position="124"/>
        <end position="174"/>
    </location>
</feature>
<dbReference type="InterPro" id="IPR041588">
    <property type="entry name" value="Integrase_H2C2"/>
</dbReference>
<protein>
    <recommendedName>
        <fullName evidence="5">Integrase zinc-binding domain-containing protein</fullName>
    </recommendedName>
</protein>
<dbReference type="InterPro" id="IPR036397">
    <property type="entry name" value="RNaseH_sf"/>
</dbReference>
<keyword evidence="4" id="KW-1185">Reference proteome</keyword>
<dbReference type="GO" id="GO:0004523">
    <property type="term" value="F:RNA-DNA hybrid ribonuclease activity"/>
    <property type="evidence" value="ECO:0007669"/>
    <property type="project" value="InterPro"/>
</dbReference>